<keyword evidence="2" id="KW-0472">Membrane</keyword>
<evidence type="ECO:0000313" key="3">
    <source>
        <dbReference type="EMBL" id="GAA5193391.1"/>
    </source>
</evidence>
<evidence type="ECO:0000256" key="2">
    <source>
        <dbReference type="SAM" id="Phobius"/>
    </source>
</evidence>
<comment type="caution">
    <text evidence="3">The sequence shown here is derived from an EMBL/GenBank/DDBJ whole genome shotgun (WGS) entry which is preliminary data.</text>
</comment>
<proteinExistence type="predicted"/>
<accession>A0ABP9SB45</accession>
<keyword evidence="2" id="KW-1133">Transmembrane helix</keyword>
<organism evidence="3 4">
    <name type="scientific">Ferrimonas gelatinilytica</name>
    <dbReference type="NCBI Taxonomy" id="1255257"/>
    <lineage>
        <taxon>Bacteria</taxon>
        <taxon>Pseudomonadati</taxon>
        <taxon>Pseudomonadota</taxon>
        <taxon>Gammaproteobacteria</taxon>
        <taxon>Alteromonadales</taxon>
        <taxon>Ferrimonadaceae</taxon>
        <taxon>Ferrimonas</taxon>
    </lineage>
</organism>
<dbReference type="Proteomes" id="UP001501600">
    <property type="component" value="Unassembled WGS sequence"/>
</dbReference>
<sequence length="196" mass="22340">MAHINLLPWREAQRARAKKQYLTILGGVAALGALMVLVANLVIGEMVDLQQQRNAYLQQEIQELDVKIAEIQRIKEQQQLLLKRIEVIQALQRQRHVPVQVMNELARVMVPGVYLTRVEVKGHDVSMEGYCDSNNHLANMMRRVETAHWLAEPRIHKIVAADNINAREHAFKLDVKVLPLGNGPREIEPQLAMQGE</sequence>
<feature type="transmembrane region" description="Helical" evidence="2">
    <location>
        <begin position="21"/>
        <end position="43"/>
    </location>
</feature>
<dbReference type="PANTHER" id="PTHR40278">
    <property type="entry name" value="DNA UTILIZATION PROTEIN HOFN"/>
    <property type="match status" value="1"/>
</dbReference>
<dbReference type="InterPro" id="IPR052534">
    <property type="entry name" value="Extracell_DNA_Util/SecSys_Comp"/>
</dbReference>
<keyword evidence="1" id="KW-0175">Coiled coil</keyword>
<keyword evidence="2" id="KW-0812">Transmembrane</keyword>
<gene>
    <name evidence="3" type="ORF">GCM10025772_24210</name>
</gene>
<dbReference type="EMBL" id="BAABLF010000024">
    <property type="protein sequence ID" value="GAA5193391.1"/>
    <property type="molecule type" value="Genomic_DNA"/>
</dbReference>
<evidence type="ECO:0000313" key="4">
    <source>
        <dbReference type="Proteomes" id="UP001501600"/>
    </source>
</evidence>
<keyword evidence="4" id="KW-1185">Reference proteome</keyword>
<dbReference type="RefSeq" id="WP_345317361.1">
    <property type="nucleotide sequence ID" value="NZ_BAABLF010000024.1"/>
</dbReference>
<evidence type="ECO:0000256" key="1">
    <source>
        <dbReference type="SAM" id="Coils"/>
    </source>
</evidence>
<protein>
    <submittedName>
        <fullName evidence="3">PilN domain-containing protein</fullName>
    </submittedName>
</protein>
<reference evidence="4" key="1">
    <citation type="journal article" date="2019" name="Int. J. Syst. Evol. Microbiol.">
        <title>The Global Catalogue of Microorganisms (GCM) 10K type strain sequencing project: providing services to taxonomists for standard genome sequencing and annotation.</title>
        <authorList>
            <consortium name="The Broad Institute Genomics Platform"/>
            <consortium name="The Broad Institute Genome Sequencing Center for Infectious Disease"/>
            <person name="Wu L."/>
            <person name="Ma J."/>
        </authorList>
    </citation>
    <scope>NUCLEOTIDE SEQUENCE [LARGE SCALE GENOMIC DNA]</scope>
    <source>
        <strain evidence="4">JCM 18720</strain>
    </source>
</reference>
<name>A0ABP9SB45_9GAMM</name>
<dbReference type="PANTHER" id="PTHR40278:SF2">
    <property type="entry name" value="TYPE IV PILUS INNER MEMBRANE COMPONENT PILN"/>
    <property type="match status" value="1"/>
</dbReference>
<feature type="coiled-coil region" evidence="1">
    <location>
        <begin position="47"/>
        <end position="77"/>
    </location>
</feature>
<dbReference type="InterPro" id="IPR007813">
    <property type="entry name" value="PilN"/>
</dbReference>
<dbReference type="Pfam" id="PF05137">
    <property type="entry name" value="PilN"/>
    <property type="match status" value="1"/>
</dbReference>